<accession>A0A645GZA2</accession>
<gene>
    <name evidence="1" type="ORF">SDC9_179617</name>
</gene>
<proteinExistence type="predicted"/>
<sequence>MLQTFAYADVGVVQLNILAHQGNGHHWFFAFGLRNQTFPASPVGRLGLFEVQPFHQEIGHFGLFK</sequence>
<comment type="caution">
    <text evidence="1">The sequence shown here is derived from an EMBL/GenBank/DDBJ whole genome shotgun (WGS) entry which is preliminary data.</text>
</comment>
<protein>
    <submittedName>
        <fullName evidence="1">Uncharacterized protein</fullName>
    </submittedName>
</protein>
<reference evidence="1" key="1">
    <citation type="submission" date="2019-08" db="EMBL/GenBank/DDBJ databases">
        <authorList>
            <person name="Kucharzyk K."/>
            <person name="Murdoch R.W."/>
            <person name="Higgins S."/>
            <person name="Loffler F."/>
        </authorList>
    </citation>
    <scope>NUCLEOTIDE SEQUENCE</scope>
</reference>
<organism evidence="1">
    <name type="scientific">bioreactor metagenome</name>
    <dbReference type="NCBI Taxonomy" id="1076179"/>
    <lineage>
        <taxon>unclassified sequences</taxon>
        <taxon>metagenomes</taxon>
        <taxon>ecological metagenomes</taxon>
    </lineage>
</organism>
<name>A0A645GZA2_9ZZZZ</name>
<dbReference type="EMBL" id="VSSQ01083984">
    <property type="protein sequence ID" value="MPN32141.1"/>
    <property type="molecule type" value="Genomic_DNA"/>
</dbReference>
<evidence type="ECO:0000313" key="1">
    <source>
        <dbReference type="EMBL" id="MPN32141.1"/>
    </source>
</evidence>
<dbReference type="AlphaFoldDB" id="A0A645GZA2"/>